<keyword evidence="13" id="KW-1185">Reference proteome</keyword>
<evidence type="ECO:0000256" key="3">
    <source>
        <dbReference type="ARBA" id="ARBA00022538"/>
    </source>
</evidence>
<dbReference type="GO" id="GO:0005524">
    <property type="term" value="F:ATP binding"/>
    <property type="evidence" value="ECO:0007669"/>
    <property type="project" value="UniProtKB-UniRule"/>
</dbReference>
<keyword evidence="10 11" id="KW-0472">Membrane</keyword>
<keyword evidence="2 11" id="KW-1003">Cell membrane</keyword>
<comment type="function">
    <text evidence="11">Part of the high-affinity ATP-driven potassium transport (or Kdp) system, which catalyzes the hydrolysis of ATP coupled with the electrogenic transport of potassium into the cytoplasm. This subunit acts as a catalytic chaperone that increases the ATP-binding affinity of the ATP-hydrolyzing subunit KdpB by the formation of a transient KdpB/KdpC/ATP ternary complex.</text>
</comment>
<dbReference type="PANTHER" id="PTHR30042">
    <property type="entry name" value="POTASSIUM-TRANSPORTING ATPASE C CHAIN"/>
    <property type="match status" value="1"/>
</dbReference>
<keyword evidence="4 11" id="KW-0812">Transmembrane</keyword>
<keyword evidence="7 11" id="KW-0630">Potassium</keyword>
<evidence type="ECO:0000256" key="8">
    <source>
        <dbReference type="ARBA" id="ARBA00022989"/>
    </source>
</evidence>
<evidence type="ECO:0000256" key="4">
    <source>
        <dbReference type="ARBA" id="ARBA00022692"/>
    </source>
</evidence>
<evidence type="ECO:0000256" key="6">
    <source>
        <dbReference type="ARBA" id="ARBA00022840"/>
    </source>
</evidence>
<dbReference type="OrthoDB" id="9809491at2"/>
<evidence type="ECO:0000256" key="5">
    <source>
        <dbReference type="ARBA" id="ARBA00022741"/>
    </source>
</evidence>
<keyword evidence="9 11" id="KW-0406">Ion transport</keyword>
<evidence type="ECO:0000313" key="12">
    <source>
        <dbReference type="EMBL" id="VVM07258.1"/>
    </source>
</evidence>
<dbReference type="Proteomes" id="UP000334923">
    <property type="component" value="Unassembled WGS sequence"/>
</dbReference>
<evidence type="ECO:0000256" key="7">
    <source>
        <dbReference type="ARBA" id="ARBA00022958"/>
    </source>
</evidence>
<organism evidence="12 13">
    <name type="scientific">Methylacidimicrobium tartarophylax</name>
    <dbReference type="NCBI Taxonomy" id="1041768"/>
    <lineage>
        <taxon>Bacteria</taxon>
        <taxon>Pseudomonadati</taxon>
        <taxon>Verrucomicrobiota</taxon>
        <taxon>Methylacidimicrobium</taxon>
    </lineage>
</organism>
<dbReference type="HAMAP" id="MF_00276">
    <property type="entry name" value="KdpC"/>
    <property type="match status" value="1"/>
</dbReference>
<comment type="subunit">
    <text evidence="11">The system is composed of three essential subunits: KdpA, KdpB and KdpC.</text>
</comment>
<keyword evidence="5 11" id="KW-0547">Nucleotide-binding</keyword>
<keyword evidence="3 11" id="KW-0633">Potassium transport</keyword>
<evidence type="ECO:0000256" key="11">
    <source>
        <dbReference type="HAMAP-Rule" id="MF_00276"/>
    </source>
</evidence>
<protein>
    <recommendedName>
        <fullName evidence="11">Potassium-transporting ATPase KdpC subunit</fullName>
    </recommendedName>
    <alternativeName>
        <fullName evidence="11">ATP phosphohydrolase [potassium-transporting] C chain</fullName>
    </alternativeName>
    <alternativeName>
        <fullName evidence="11">Potassium-binding and translocating subunit C</fullName>
    </alternativeName>
    <alternativeName>
        <fullName evidence="11">Potassium-translocating ATPase C chain</fullName>
    </alternativeName>
</protein>
<dbReference type="GO" id="GO:0005886">
    <property type="term" value="C:plasma membrane"/>
    <property type="evidence" value="ECO:0007669"/>
    <property type="project" value="UniProtKB-SubCell"/>
</dbReference>
<gene>
    <name evidence="11 12" type="primary">kdpC</name>
    <name evidence="12" type="ORF">MAMT_01626</name>
</gene>
<keyword evidence="6 11" id="KW-0067">ATP-binding</keyword>
<sequence>MKEFWSRLRVALLLTALLVVVLGGLYPLAVYWTGRLLFPFQANGSLVRAPDGTLLGSALLGQNFRGPQYFHPRPSAAGEAGYDATASGGRNLGPTSKKLVDAVARSAADYRKENLLSPDQKIPADAVTASASGLDPHISLANALLQLPRVARERKMRPEELREILARYTSKPWLGLLGEPVVNVAMVDWALDGKLGGR</sequence>
<dbReference type="GO" id="GO:0008556">
    <property type="term" value="F:P-type potassium transmembrane transporter activity"/>
    <property type="evidence" value="ECO:0007669"/>
    <property type="project" value="InterPro"/>
</dbReference>
<comment type="similarity">
    <text evidence="11">Belongs to the KdpC family.</text>
</comment>
<dbReference type="InterPro" id="IPR003820">
    <property type="entry name" value="KdpC"/>
</dbReference>
<dbReference type="PIRSF" id="PIRSF001296">
    <property type="entry name" value="K_ATPase_KdpC"/>
    <property type="match status" value="1"/>
</dbReference>
<dbReference type="NCBIfam" id="TIGR00681">
    <property type="entry name" value="kdpC"/>
    <property type="match status" value="1"/>
</dbReference>
<proteinExistence type="inferred from homology"/>
<reference evidence="12 13" key="1">
    <citation type="submission" date="2019-09" db="EMBL/GenBank/DDBJ databases">
        <authorList>
            <person name="Cremers G."/>
        </authorList>
    </citation>
    <scope>NUCLEOTIDE SEQUENCE [LARGE SCALE GENOMIC DNA]</scope>
    <source>
        <strain evidence="12">4A</strain>
    </source>
</reference>
<evidence type="ECO:0000313" key="13">
    <source>
        <dbReference type="Proteomes" id="UP000334923"/>
    </source>
</evidence>
<dbReference type="Pfam" id="PF02669">
    <property type="entry name" value="KdpC"/>
    <property type="match status" value="1"/>
</dbReference>
<evidence type="ECO:0000256" key="9">
    <source>
        <dbReference type="ARBA" id="ARBA00023065"/>
    </source>
</evidence>
<dbReference type="RefSeq" id="WP_142660447.1">
    <property type="nucleotide sequence ID" value="NZ_CABFVA020000086.1"/>
</dbReference>
<comment type="subcellular location">
    <subcellularLocation>
        <location evidence="11">Cell membrane</location>
        <topology evidence="11">Single-pass membrane protein</topology>
    </subcellularLocation>
</comment>
<evidence type="ECO:0000256" key="1">
    <source>
        <dbReference type="ARBA" id="ARBA00022448"/>
    </source>
</evidence>
<dbReference type="NCBIfam" id="NF001454">
    <property type="entry name" value="PRK00315.1"/>
    <property type="match status" value="1"/>
</dbReference>
<keyword evidence="1 11" id="KW-0813">Transport</keyword>
<dbReference type="EMBL" id="CABFVA020000086">
    <property type="protein sequence ID" value="VVM07258.1"/>
    <property type="molecule type" value="Genomic_DNA"/>
</dbReference>
<accession>A0A5E6MP95</accession>
<keyword evidence="8 11" id="KW-1133">Transmembrane helix</keyword>
<dbReference type="PANTHER" id="PTHR30042:SF2">
    <property type="entry name" value="POTASSIUM-TRANSPORTING ATPASE KDPC SUBUNIT"/>
    <property type="match status" value="1"/>
</dbReference>
<dbReference type="AlphaFoldDB" id="A0A5E6MP95"/>
<name>A0A5E6MP95_9BACT</name>
<evidence type="ECO:0000256" key="10">
    <source>
        <dbReference type="ARBA" id="ARBA00023136"/>
    </source>
</evidence>
<evidence type="ECO:0000256" key="2">
    <source>
        <dbReference type="ARBA" id="ARBA00022475"/>
    </source>
</evidence>